<accession>A0A3B0C4S6</accession>
<dbReference type="GO" id="GO:0030246">
    <property type="term" value="F:carbohydrate binding"/>
    <property type="evidence" value="ECO:0007669"/>
    <property type="project" value="InterPro"/>
</dbReference>
<dbReference type="AlphaFoldDB" id="A0A3B0C4S6"/>
<reference evidence="2 3" key="1">
    <citation type="submission" date="2018-10" db="EMBL/GenBank/DDBJ databases">
        <title>Ulvibacterium marinum gen. nov., sp. nov., a novel marine bacterium of the family Flavobacteriaceae, isolated from a culture of the green alga Ulva prolifera.</title>
        <authorList>
            <person name="Zhang Z."/>
        </authorList>
    </citation>
    <scope>NUCLEOTIDE SEQUENCE [LARGE SCALE GENOMIC DNA]</scope>
    <source>
        <strain evidence="2 3">CCMM003</strain>
    </source>
</reference>
<evidence type="ECO:0000259" key="1">
    <source>
        <dbReference type="Pfam" id="PF06452"/>
    </source>
</evidence>
<comment type="caution">
    <text evidence="2">The sequence shown here is derived from an EMBL/GenBank/DDBJ whole genome shotgun (WGS) entry which is preliminary data.</text>
</comment>
<protein>
    <recommendedName>
        <fullName evidence="1">Carbohydrate-binding domain-containing protein</fullName>
    </recommendedName>
</protein>
<sequence>MGKSHDGKSKLSLTMYHPHKCALVSLVFIFTGVAVAVGQNVQKLSLGEQSIFEASKTNQKIVVDGKLNEEVWQRTEARTLDYFYRIEQQDDEQKTTFRMLWDEQNIYLFYQMEDKFLTVRETRRDGEPYLDDCAEIFFITAPDSLDTHFGYELNLNKASNDFIYFNRYYKGKDVVYKTFNPEFKVEITYDGTINDNSDIDKGWTMEMAIPISNFGELGEIEPIQKGTHWAILAVRQDRNDLNGNRRSTSTLFPIYDISKNVHQANRFGLVEFIE</sequence>
<evidence type="ECO:0000313" key="2">
    <source>
        <dbReference type="EMBL" id="RKN80943.1"/>
    </source>
</evidence>
<proteinExistence type="predicted"/>
<feature type="domain" description="Carbohydrate-binding" evidence="1">
    <location>
        <begin position="63"/>
        <end position="271"/>
    </location>
</feature>
<dbReference type="Proteomes" id="UP000276603">
    <property type="component" value="Unassembled WGS sequence"/>
</dbReference>
<dbReference type="SUPFAM" id="SSF49344">
    <property type="entry name" value="CBD9-like"/>
    <property type="match status" value="1"/>
</dbReference>
<dbReference type="CDD" id="cd09620">
    <property type="entry name" value="CBM9_like_3"/>
    <property type="match status" value="1"/>
</dbReference>
<dbReference type="Gene3D" id="2.60.40.1190">
    <property type="match status" value="1"/>
</dbReference>
<keyword evidence="3" id="KW-1185">Reference proteome</keyword>
<dbReference type="GO" id="GO:0016052">
    <property type="term" value="P:carbohydrate catabolic process"/>
    <property type="evidence" value="ECO:0007669"/>
    <property type="project" value="InterPro"/>
</dbReference>
<dbReference type="GO" id="GO:0004553">
    <property type="term" value="F:hydrolase activity, hydrolyzing O-glycosyl compounds"/>
    <property type="evidence" value="ECO:0007669"/>
    <property type="project" value="InterPro"/>
</dbReference>
<dbReference type="Pfam" id="PF06452">
    <property type="entry name" value="CBM9_1"/>
    <property type="match status" value="1"/>
</dbReference>
<name>A0A3B0C4S6_9FLAO</name>
<gene>
    <name evidence="2" type="ORF">D7Z94_08285</name>
</gene>
<organism evidence="2 3">
    <name type="scientific">Ulvibacterium marinum</name>
    <dbReference type="NCBI Taxonomy" id="2419782"/>
    <lineage>
        <taxon>Bacteria</taxon>
        <taxon>Pseudomonadati</taxon>
        <taxon>Bacteroidota</taxon>
        <taxon>Flavobacteriia</taxon>
        <taxon>Flavobacteriales</taxon>
        <taxon>Flavobacteriaceae</taxon>
        <taxon>Ulvibacterium</taxon>
    </lineage>
</organism>
<evidence type="ECO:0000313" key="3">
    <source>
        <dbReference type="Proteomes" id="UP000276603"/>
    </source>
</evidence>
<dbReference type="EMBL" id="RBCJ01000002">
    <property type="protein sequence ID" value="RKN80943.1"/>
    <property type="molecule type" value="Genomic_DNA"/>
</dbReference>
<dbReference type="InterPro" id="IPR010502">
    <property type="entry name" value="Carb-bd_dom_fam9"/>
</dbReference>